<dbReference type="OrthoDB" id="4951845at2759"/>
<evidence type="ECO:0000313" key="5">
    <source>
        <dbReference type="Proteomes" id="UP000297245"/>
    </source>
</evidence>
<keyword evidence="5" id="KW-1185">Reference proteome</keyword>
<dbReference type="Pfam" id="PF22041">
    <property type="entry name" value="GST_C_7"/>
    <property type="match status" value="1"/>
</dbReference>
<feature type="domain" description="GST N-terminal" evidence="2">
    <location>
        <begin position="18"/>
        <end position="96"/>
    </location>
</feature>
<evidence type="ECO:0000313" key="4">
    <source>
        <dbReference type="EMBL" id="THU83182.1"/>
    </source>
</evidence>
<comment type="similarity">
    <text evidence="1">Belongs to the GST superfamily.</text>
</comment>
<dbReference type="InterPro" id="IPR054416">
    <property type="entry name" value="GST_UstS-like_C"/>
</dbReference>
<dbReference type="Pfam" id="PF13409">
    <property type="entry name" value="GST_N_2"/>
    <property type="match status" value="1"/>
</dbReference>
<dbReference type="InterPro" id="IPR004045">
    <property type="entry name" value="Glutathione_S-Trfase_N"/>
</dbReference>
<dbReference type="EMBL" id="ML179681">
    <property type="protein sequence ID" value="THU83182.1"/>
    <property type="molecule type" value="Genomic_DNA"/>
</dbReference>
<name>A0A4S8L3T1_DENBC</name>
<dbReference type="SUPFAM" id="SSF47616">
    <property type="entry name" value="GST C-terminal domain-like"/>
    <property type="match status" value="1"/>
</dbReference>
<dbReference type="Gene3D" id="1.20.1050.10">
    <property type="match status" value="1"/>
</dbReference>
<dbReference type="InterPro" id="IPR036249">
    <property type="entry name" value="Thioredoxin-like_sf"/>
</dbReference>
<dbReference type="PANTHER" id="PTHR44051:SF8">
    <property type="entry name" value="GLUTATHIONE S-TRANSFERASE GSTA"/>
    <property type="match status" value="1"/>
</dbReference>
<evidence type="ECO:0000259" key="2">
    <source>
        <dbReference type="Pfam" id="PF13409"/>
    </source>
</evidence>
<dbReference type="AlphaFoldDB" id="A0A4S8L3T1"/>
<dbReference type="PANTHER" id="PTHR44051">
    <property type="entry name" value="GLUTATHIONE S-TRANSFERASE-RELATED"/>
    <property type="match status" value="1"/>
</dbReference>
<dbReference type="CDD" id="cd00299">
    <property type="entry name" value="GST_C_family"/>
    <property type="match status" value="1"/>
</dbReference>
<dbReference type="Gene3D" id="3.40.30.10">
    <property type="entry name" value="Glutaredoxin"/>
    <property type="match status" value="1"/>
</dbReference>
<dbReference type="SUPFAM" id="SSF52833">
    <property type="entry name" value="Thioredoxin-like"/>
    <property type="match status" value="1"/>
</dbReference>
<sequence>MITLYDLVTLRPEPYKTYSPHSWKVRCALTFKGLEYQIQWLEYPDIETTAKQIGAPPTSTWASDGSPRYTIPFIHDSKTAKVFSDSLKIVEYLDETYPKTVRLIPDGTKALQSVFADSFWTVYANDINPIAGTHLPNRWFTPRNAEYYLKWAPPKSPEQLAMKEKEKDVKEAWERFKNRLGELDKTIGEGNIFVMGNRVSFADCGLIAWLMLLRFVWDDETEEWKGVMEWHGGRWKRLIATYEDLRDGKQITES</sequence>
<dbReference type="InterPro" id="IPR036282">
    <property type="entry name" value="Glutathione-S-Trfase_C_sf"/>
</dbReference>
<proteinExistence type="inferred from homology"/>
<accession>A0A4S8L3T1</accession>
<gene>
    <name evidence="4" type="ORF">K435DRAFT_433531</name>
</gene>
<organism evidence="4 5">
    <name type="scientific">Dendrothele bispora (strain CBS 962.96)</name>
    <dbReference type="NCBI Taxonomy" id="1314807"/>
    <lineage>
        <taxon>Eukaryota</taxon>
        <taxon>Fungi</taxon>
        <taxon>Dikarya</taxon>
        <taxon>Basidiomycota</taxon>
        <taxon>Agaricomycotina</taxon>
        <taxon>Agaricomycetes</taxon>
        <taxon>Agaricomycetidae</taxon>
        <taxon>Agaricales</taxon>
        <taxon>Agaricales incertae sedis</taxon>
        <taxon>Dendrothele</taxon>
    </lineage>
</organism>
<evidence type="ECO:0000259" key="3">
    <source>
        <dbReference type="Pfam" id="PF22041"/>
    </source>
</evidence>
<dbReference type="Proteomes" id="UP000297245">
    <property type="component" value="Unassembled WGS sequence"/>
</dbReference>
<protein>
    <submittedName>
        <fullName evidence="4">Uncharacterized protein</fullName>
    </submittedName>
</protein>
<feature type="domain" description="Glutathione S-transferase UstS-like C-terminal" evidence="3">
    <location>
        <begin position="110"/>
        <end position="243"/>
    </location>
</feature>
<evidence type="ECO:0000256" key="1">
    <source>
        <dbReference type="ARBA" id="ARBA00007409"/>
    </source>
</evidence>
<reference evidence="4 5" key="1">
    <citation type="journal article" date="2019" name="Nat. Ecol. Evol.">
        <title>Megaphylogeny resolves global patterns of mushroom evolution.</title>
        <authorList>
            <person name="Varga T."/>
            <person name="Krizsan K."/>
            <person name="Foldi C."/>
            <person name="Dima B."/>
            <person name="Sanchez-Garcia M."/>
            <person name="Sanchez-Ramirez S."/>
            <person name="Szollosi G.J."/>
            <person name="Szarkandi J.G."/>
            <person name="Papp V."/>
            <person name="Albert L."/>
            <person name="Andreopoulos W."/>
            <person name="Angelini C."/>
            <person name="Antonin V."/>
            <person name="Barry K.W."/>
            <person name="Bougher N.L."/>
            <person name="Buchanan P."/>
            <person name="Buyck B."/>
            <person name="Bense V."/>
            <person name="Catcheside P."/>
            <person name="Chovatia M."/>
            <person name="Cooper J."/>
            <person name="Damon W."/>
            <person name="Desjardin D."/>
            <person name="Finy P."/>
            <person name="Geml J."/>
            <person name="Haridas S."/>
            <person name="Hughes K."/>
            <person name="Justo A."/>
            <person name="Karasinski D."/>
            <person name="Kautmanova I."/>
            <person name="Kiss B."/>
            <person name="Kocsube S."/>
            <person name="Kotiranta H."/>
            <person name="LaButti K.M."/>
            <person name="Lechner B.E."/>
            <person name="Liimatainen K."/>
            <person name="Lipzen A."/>
            <person name="Lukacs Z."/>
            <person name="Mihaltcheva S."/>
            <person name="Morgado L.N."/>
            <person name="Niskanen T."/>
            <person name="Noordeloos M.E."/>
            <person name="Ohm R.A."/>
            <person name="Ortiz-Santana B."/>
            <person name="Ovrebo C."/>
            <person name="Racz N."/>
            <person name="Riley R."/>
            <person name="Savchenko A."/>
            <person name="Shiryaev A."/>
            <person name="Soop K."/>
            <person name="Spirin V."/>
            <person name="Szebenyi C."/>
            <person name="Tomsovsky M."/>
            <person name="Tulloss R.E."/>
            <person name="Uehling J."/>
            <person name="Grigoriev I.V."/>
            <person name="Vagvolgyi C."/>
            <person name="Papp T."/>
            <person name="Martin F.M."/>
            <person name="Miettinen O."/>
            <person name="Hibbett D.S."/>
            <person name="Nagy L.G."/>
        </authorList>
    </citation>
    <scope>NUCLEOTIDE SEQUENCE [LARGE SCALE GENOMIC DNA]</scope>
    <source>
        <strain evidence="4 5">CBS 962.96</strain>
    </source>
</reference>